<feature type="coiled-coil region" evidence="3">
    <location>
        <begin position="512"/>
        <end position="546"/>
    </location>
</feature>
<dbReference type="Pfam" id="PF00622">
    <property type="entry name" value="SPRY"/>
    <property type="match status" value="1"/>
</dbReference>
<evidence type="ECO:0000313" key="8">
    <source>
        <dbReference type="Proteomes" id="UP001145742"/>
    </source>
</evidence>
<dbReference type="InterPro" id="IPR003877">
    <property type="entry name" value="SPRY_dom"/>
</dbReference>
<organism evidence="7 8">
    <name type="scientific">Willisornis vidua</name>
    <name type="common">Xingu scale-backed antbird</name>
    <dbReference type="NCBI Taxonomy" id="1566151"/>
    <lineage>
        <taxon>Eukaryota</taxon>
        <taxon>Metazoa</taxon>
        <taxon>Chordata</taxon>
        <taxon>Craniata</taxon>
        <taxon>Vertebrata</taxon>
        <taxon>Euteleostomi</taxon>
        <taxon>Archelosauria</taxon>
        <taxon>Archosauria</taxon>
        <taxon>Dinosauria</taxon>
        <taxon>Saurischia</taxon>
        <taxon>Theropoda</taxon>
        <taxon>Coelurosauria</taxon>
        <taxon>Aves</taxon>
        <taxon>Neognathae</taxon>
        <taxon>Neoaves</taxon>
        <taxon>Telluraves</taxon>
        <taxon>Australaves</taxon>
        <taxon>Passeriformes</taxon>
        <taxon>Thamnophilidae</taxon>
        <taxon>Willisornis</taxon>
    </lineage>
</organism>
<dbReference type="Pfam" id="PF13765">
    <property type="entry name" value="PRY"/>
    <property type="match status" value="1"/>
</dbReference>
<dbReference type="InterPro" id="IPR033992">
    <property type="entry name" value="NKR-like_CTLD"/>
</dbReference>
<dbReference type="SMART" id="SM00449">
    <property type="entry name" value="SPRY"/>
    <property type="match status" value="1"/>
</dbReference>
<evidence type="ECO:0000256" key="1">
    <source>
        <dbReference type="ARBA" id="ARBA00004167"/>
    </source>
</evidence>
<dbReference type="PANTHER" id="PTHR24103">
    <property type="entry name" value="E3 UBIQUITIN-PROTEIN LIGASE TRIM"/>
    <property type="match status" value="1"/>
</dbReference>
<sequence length="1026" mass="113959">MASASLLQLLDDAISTPEVNLNLEALRKLLKIMLDHLNLLGLQDVPPPAVEEKQPAGSHPDLQKEGRTEARAQGMGQQPQEPGEQLSGKDLLQGTRSDPPVTSVADTEKTEAKDSAISDVEAPPRPQGAPAISDIEAPPCPQGAPLKMPPPSSEATPVSWDPHEDLAGMKATQSSMEEQIQRIKEALSQATDLCKDLCKEVSEMKATQSHVEEDIQTIQKALGQENLQDAVGQSLALSDQSAPTKPHFLDMDTPGSCPENQSTTPGIQTETYSDQSSTTSMQPGSQADHSAVERITRDLSELQGQVSSLQGLASDLQGQVSSLQGLASDLQGEKEKIRKLEDALGKLHVADSRDQISHLGSALQEMKQEQKELREEQEIIKATLKQLVTANELQKQQLDELRAVVRSMGQKQPEGASPDHSSDTKVLKKLLHNYEKLQKQVDTLVPQQVHRSLPQKSQDEELLKSIQATVVRVEGDCEQLGYVTGSLRDDHRQQQKDIEKEDKVTLGSKVSCTHFEASMEHLEERMQEILKRVLGQEQHLQEVQQQFCDALCSKLDRLELGPFQKQLQESWERMIKELKDQMSTVYDDAAGIKQQLLVPYKCLSCDRDLNVQVPGPHIDTLPFYPPLPISHGAHPTAVMTEEQAQQHGYRKVANSRFHLKSQSCRGQNMSNAQHKDFLWVSKKPGVSELLGTDNLTNHPQEHRPNLAAQDKLGMALSGHWGKGEEGTSCRSAVVDVTLDPATVGPEVILSENLKEATWGRPQHQWPEGPGRFDTDPCMLGSEGFTSGRRYWEVEATGRFWTVGVALESVQRKGRVLFKPSTEIWGLQKYDDLCVALTTPSSTSIPFLNGEIGVFLDYEVGQVSFYAVGSHKHIFTFPVASFSAYVGCQLCPQDWQLHGERCYWLSKELGNWTEGTKSCKNQDSQLVVLQDKKEKEHIKTITGKSPPPVWIGLRSHQKEWRWVDDTPFNPKMFGTSLQEMDEGCGTLKAKGFEVHRCDAKHKWVCKKKPFQLYPVTAGGKKKCDASI</sequence>
<dbReference type="InterPro" id="IPR016187">
    <property type="entry name" value="CTDL_fold"/>
</dbReference>
<dbReference type="InterPro" id="IPR001870">
    <property type="entry name" value="B30.2/SPRY"/>
</dbReference>
<protein>
    <submittedName>
        <fullName evidence="7">Glutamine-rich protein 2-like protein</fullName>
    </submittedName>
</protein>
<feature type="compositionally biased region" description="Pro residues" evidence="4">
    <location>
        <begin position="138"/>
        <end position="152"/>
    </location>
</feature>
<dbReference type="InterPro" id="IPR043136">
    <property type="entry name" value="B30.2/SPRY_sf"/>
</dbReference>
<feature type="domain" description="B30.2/SPRY" evidence="6">
    <location>
        <begin position="716"/>
        <end position="913"/>
    </location>
</feature>
<dbReference type="PROSITE" id="PS50041">
    <property type="entry name" value="C_TYPE_LECTIN_2"/>
    <property type="match status" value="1"/>
</dbReference>
<evidence type="ECO:0000259" key="5">
    <source>
        <dbReference type="PROSITE" id="PS50041"/>
    </source>
</evidence>
<dbReference type="PROSITE" id="PS50188">
    <property type="entry name" value="B302_SPRY"/>
    <property type="match status" value="1"/>
</dbReference>
<feature type="region of interest" description="Disordered" evidence="4">
    <location>
        <begin position="46"/>
        <end position="172"/>
    </location>
</feature>
<dbReference type="InterPro" id="IPR006574">
    <property type="entry name" value="PRY"/>
</dbReference>
<dbReference type="InterPro" id="IPR016186">
    <property type="entry name" value="C-type_lectin-like/link_sf"/>
</dbReference>
<proteinExistence type="predicted"/>
<comment type="subcellular location">
    <subcellularLocation>
        <location evidence="1">Membrane</location>
        <topology evidence="1">Single-pass membrane protein</topology>
    </subcellularLocation>
</comment>
<keyword evidence="2" id="KW-0430">Lectin</keyword>
<dbReference type="Pfam" id="PF00059">
    <property type="entry name" value="Lectin_C"/>
    <property type="match status" value="1"/>
</dbReference>
<dbReference type="InterPro" id="IPR050143">
    <property type="entry name" value="TRIM/RBCC"/>
</dbReference>
<dbReference type="Proteomes" id="UP001145742">
    <property type="component" value="Unassembled WGS sequence"/>
</dbReference>
<comment type="caution">
    <text evidence="7">The sequence shown here is derived from an EMBL/GenBank/DDBJ whole genome shotgun (WGS) entry which is preliminary data.</text>
</comment>
<keyword evidence="8" id="KW-1185">Reference proteome</keyword>
<feature type="compositionally biased region" description="Low complexity" evidence="4">
    <location>
        <begin position="73"/>
        <end position="85"/>
    </location>
</feature>
<keyword evidence="3" id="KW-0175">Coiled coil</keyword>
<dbReference type="SUPFAM" id="SSF49899">
    <property type="entry name" value="Concanavalin A-like lectins/glucanases"/>
    <property type="match status" value="1"/>
</dbReference>
<evidence type="ECO:0000313" key="7">
    <source>
        <dbReference type="EMBL" id="KAJ7428042.1"/>
    </source>
</evidence>
<evidence type="ECO:0000256" key="2">
    <source>
        <dbReference type="ARBA" id="ARBA00022734"/>
    </source>
</evidence>
<dbReference type="SUPFAM" id="SSF56436">
    <property type="entry name" value="C-type lectin-like"/>
    <property type="match status" value="1"/>
</dbReference>
<dbReference type="SMART" id="SM00034">
    <property type="entry name" value="CLECT"/>
    <property type="match status" value="1"/>
</dbReference>
<dbReference type="InterPro" id="IPR001304">
    <property type="entry name" value="C-type_lectin-like"/>
</dbReference>
<dbReference type="PRINTS" id="PR01407">
    <property type="entry name" value="BUTYPHLNCDUF"/>
</dbReference>
<dbReference type="EMBL" id="WHWB01031564">
    <property type="protein sequence ID" value="KAJ7428042.1"/>
    <property type="molecule type" value="Genomic_DNA"/>
</dbReference>
<dbReference type="CDD" id="cd03593">
    <property type="entry name" value="CLECT_NK_receptors_like"/>
    <property type="match status" value="1"/>
</dbReference>
<feature type="coiled-coil region" evidence="3">
    <location>
        <begin position="292"/>
        <end position="404"/>
    </location>
</feature>
<name>A0ABQ9DU35_9PASS</name>
<feature type="compositionally biased region" description="Polar residues" evidence="4">
    <location>
        <begin position="258"/>
        <end position="288"/>
    </location>
</feature>
<accession>A0ABQ9DU35</accession>
<dbReference type="SMART" id="SM00589">
    <property type="entry name" value="PRY"/>
    <property type="match status" value="1"/>
</dbReference>
<dbReference type="Gene3D" id="3.10.100.10">
    <property type="entry name" value="Mannose-Binding Protein A, subunit A"/>
    <property type="match status" value="1"/>
</dbReference>
<evidence type="ECO:0000259" key="6">
    <source>
        <dbReference type="PROSITE" id="PS50188"/>
    </source>
</evidence>
<dbReference type="Gene3D" id="2.60.120.920">
    <property type="match status" value="1"/>
</dbReference>
<gene>
    <name evidence="7" type="ORF">WISP_02108</name>
</gene>
<evidence type="ECO:0000256" key="4">
    <source>
        <dbReference type="SAM" id="MobiDB-lite"/>
    </source>
</evidence>
<dbReference type="InterPro" id="IPR003879">
    <property type="entry name" value="Butyrophylin_SPRY"/>
</dbReference>
<feature type="compositionally biased region" description="Basic and acidic residues" evidence="4">
    <location>
        <begin position="106"/>
        <end position="116"/>
    </location>
</feature>
<dbReference type="InterPro" id="IPR013320">
    <property type="entry name" value="ConA-like_dom_sf"/>
</dbReference>
<reference evidence="7" key="1">
    <citation type="submission" date="2019-10" db="EMBL/GenBank/DDBJ databases">
        <authorList>
            <person name="Soares A.E.R."/>
            <person name="Aleixo A."/>
            <person name="Schneider P."/>
            <person name="Miyaki C.Y."/>
            <person name="Schneider M.P."/>
            <person name="Mello C."/>
            <person name="Vasconcelos A.T.R."/>
        </authorList>
    </citation>
    <scope>NUCLEOTIDE SEQUENCE</scope>
    <source>
        <tissue evidence="7">Muscle</tissue>
    </source>
</reference>
<feature type="compositionally biased region" description="Basic and acidic residues" evidence="4">
    <location>
        <begin position="61"/>
        <end position="70"/>
    </location>
</feature>
<feature type="region of interest" description="Disordered" evidence="4">
    <location>
        <begin position="237"/>
        <end position="292"/>
    </location>
</feature>
<dbReference type="Pfam" id="PF16043">
    <property type="entry name" value="DUF4795"/>
    <property type="match status" value="1"/>
</dbReference>
<feature type="domain" description="C-type lectin" evidence="5">
    <location>
        <begin position="897"/>
        <end position="1005"/>
    </location>
</feature>
<dbReference type="InterPro" id="IPR032013">
    <property type="entry name" value="DUF4795"/>
</dbReference>
<evidence type="ECO:0000256" key="3">
    <source>
        <dbReference type="SAM" id="Coils"/>
    </source>
</evidence>